<comment type="caution">
    <text evidence="1">The sequence shown here is derived from an EMBL/GenBank/DDBJ whole genome shotgun (WGS) entry which is preliminary data.</text>
</comment>
<evidence type="ECO:0000313" key="2">
    <source>
        <dbReference type="Proteomes" id="UP000479710"/>
    </source>
</evidence>
<dbReference type="AlphaFoldDB" id="A0A6G1BPT3"/>
<reference evidence="1 2" key="1">
    <citation type="submission" date="2019-11" db="EMBL/GenBank/DDBJ databases">
        <title>Whole genome sequence of Oryza granulata.</title>
        <authorList>
            <person name="Li W."/>
        </authorList>
    </citation>
    <scope>NUCLEOTIDE SEQUENCE [LARGE SCALE GENOMIC DNA]</scope>
    <source>
        <strain evidence="2">cv. Menghai</strain>
        <tissue evidence="1">Leaf</tissue>
    </source>
</reference>
<proteinExistence type="predicted"/>
<dbReference type="Proteomes" id="UP000479710">
    <property type="component" value="Unassembled WGS sequence"/>
</dbReference>
<accession>A0A6G1BPT3</accession>
<protein>
    <submittedName>
        <fullName evidence="1">Uncharacterized protein</fullName>
    </submittedName>
</protein>
<name>A0A6G1BPT3_9ORYZ</name>
<organism evidence="1 2">
    <name type="scientific">Oryza meyeriana var. granulata</name>
    <dbReference type="NCBI Taxonomy" id="110450"/>
    <lineage>
        <taxon>Eukaryota</taxon>
        <taxon>Viridiplantae</taxon>
        <taxon>Streptophyta</taxon>
        <taxon>Embryophyta</taxon>
        <taxon>Tracheophyta</taxon>
        <taxon>Spermatophyta</taxon>
        <taxon>Magnoliopsida</taxon>
        <taxon>Liliopsida</taxon>
        <taxon>Poales</taxon>
        <taxon>Poaceae</taxon>
        <taxon>BOP clade</taxon>
        <taxon>Oryzoideae</taxon>
        <taxon>Oryzeae</taxon>
        <taxon>Oryzinae</taxon>
        <taxon>Oryza</taxon>
        <taxon>Oryza meyeriana</taxon>
    </lineage>
</organism>
<keyword evidence="2" id="KW-1185">Reference proteome</keyword>
<sequence length="119" mass="12875">MSRAVDVQEPMERRRLYAPERSKGLSFPNLTFYNGIGYLTGATASVLVGLARSAAKAERGEIANLHLNRALNQSGSVSRTYTNRLGVIAMLCAGSESFVFSETPMVLIAGRSSFLFSVP</sequence>
<gene>
    <name evidence="1" type="ORF">E2562_034967</name>
</gene>
<dbReference type="EMBL" id="SPHZ02000012">
    <property type="protein sequence ID" value="KAF0889989.1"/>
    <property type="molecule type" value="Genomic_DNA"/>
</dbReference>
<evidence type="ECO:0000313" key="1">
    <source>
        <dbReference type="EMBL" id="KAF0889989.1"/>
    </source>
</evidence>
<dbReference type="OrthoDB" id="159299at2759"/>